<feature type="region of interest" description="Disordered" evidence="1">
    <location>
        <begin position="182"/>
        <end position="232"/>
    </location>
</feature>
<dbReference type="OrthoDB" id="3190163at2"/>
<keyword evidence="5" id="KW-1185">Reference proteome</keyword>
<dbReference type="PANTHER" id="PTHR34473:SF2">
    <property type="entry name" value="UPF0699 TRANSMEMBRANE PROTEIN YDBT"/>
    <property type="match status" value="1"/>
</dbReference>
<feature type="transmembrane region" description="Helical" evidence="2">
    <location>
        <begin position="79"/>
        <end position="98"/>
    </location>
</feature>
<dbReference type="PIRSF" id="PIRSF026631">
    <property type="entry name" value="UCP026631"/>
    <property type="match status" value="1"/>
</dbReference>
<feature type="domain" description="YdbS-like PH" evidence="3">
    <location>
        <begin position="354"/>
        <end position="413"/>
    </location>
</feature>
<dbReference type="EMBL" id="VFOS01000001">
    <property type="protein sequence ID" value="TQL63682.1"/>
    <property type="molecule type" value="Genomic_DNA"/>
</dbReference>
<feature type="transmembrane region" description="Helical" evidence="2">
    <location>
        <begin position="298"/>
        <end position="320"/>
    </location>
</feature>
<reference evidence="4 5" key="1">
    <citation type="submission" date="2019-06" db="EMBL/GenBank/DDBJ databases">
        <title>Sequencing the genomes of 1000 actinobacteria strains.</title>
        <authorList>
            <person name="Klenk H.-P."/>
        </authorList>
    </citation>
    <scope>NUCLEOTIDE SEQUENCE [LARGE SCALE GENOMIC DNA]</scope>
    <source>
        <strain evidence="4 5">DSM 4813</strain>
    </source>
</reference>
<feature type="transmembrane region" description="Helical" evidence="2">
    <location>
        <begin position="40"/>
        <end position="59"/>
    </location>
</feature>
<keyword evidence="2" id="KW-0472">Membrane</keyword>
<feature type="domain" description="YdbS-like PH" evidence="3">
    <location>
        <begin position="100"/>
        <end position="177"/>
    </location>
</feature>
<proteinExistence type="predicted"/>
<organism evidence="4 5">
    <name type="scientific">Rarobacter faecitabidus</name>
    <dbReference type="NCBI Taxonomy" id="13243"/>
    <lineage>
        <taxon>Bacteria</taxon>
        <taxon>Bacillati</taxon>
        <taxon>Actinomycetota</taxon>
        <taxon>Actinomycetes</taxon>
        <taxon>Micrococcales</taxon>
        <taxon>Rarobacteraceae</taxon>
        <taxon>Rarobacter</taxon>
    </lineage>
</organism>
<accession>A0A542ZTJ4</accession>
<keyword evidence="2" id="KW-1133">Transmembrane helix</keyword>
<feature type="domain" description="YdbS-like PH" evidence="3">
    <location>
        <begin position="475"/>
        <end position="551"/>
    </location>
</feature>
<evidence type="ECO:0000259" key="3">
    <source>
        <dbReference type="Pfam" id="PF03703"/>
    </source>
</evidence>
<feature type="region of interest" description="Disordered" evidence="1">
    <location>
        <begin position="1"/>
        <end position="21"/>
    </location>
</feature>
<dbReference type="Pfam" id="PF03703">
    <property type="entry name" value="bPH_2"/>
    <property type="match status" value="3"/>
</dbReference>
<evidence type="ECO:0000256" key="1">
    <source>
        <dbReference type="SAM" id="MobiDB-lite"/>
    </source>
</evidence>
<dbReference type="InterPro" id="IPR014529">
    <property type="entry name" value="UCP026631"/>
</dbReference>
<gene>
    <name evidence="4" type="ORF">FB461_0150</name>
</gene>
<dbReference type="RefSeq" id="WP_142118033.1">
    <property type="nucleotide sequence ID" value="NZ_BAAASV010000002.1"/>
</dbReference>
<dbReference type="PANTHER" id="PTHR34473">
    <property type="entry name" value="UPF0699 TRANSMEMBRANE PROTEIN YDBS"/>
    <property type="match status" value="1"/>
</dbReference>
<dbReference type="InterPro" id="IPR005182">
    <property type="entry name" value="YdbS-like_PH"/>
</dbReference>
<dbReference type="AlphaFoldDB" id="A0A542ZTJ4"/>
<dbReference type="Proteomes" id="UP000315389">
    <property type="component" value="Unassembled WGS sequence"/>
</dbReference>
<name>A0A542ZTJ4_RARFA</name>
<sequence length="572" mass="59875">MTMPLPSGHDPAIGELSAADRPRSQVPAAPWRRVHPATPLVKMWLVVLALVVFALREFADSAIEGSSSDVSIADLARNLTAWAVLGVVVIVVGGGMYLSWRMTRFSIGDGALQVRSGILFRKHVTTRLERIEAIDIRRPLGARVLGLAELQIETAGGDDSKVELGYFKVRDATDLRAVLVSGRGTPVSPSPLPPSPLPGGATSPLASGGPSPLPGSATSPAPPYAQPSPRDGHAIAHESVAEGPGLAAPIPPEPGHIVPASGKARVAGPLQSLLPGDPEAGAYADVVRIPVARIVTMALLGPGAIITYLIAAGLVTGALITQRWGALGFIVPVAWGFVAQTFGVITGDGGYRATLSGSNLRISRGLTDHTSQSVPTDRIHAIAVTQGLIARAFGWWTVEATIAGYDRQKSQRALLPYGTPAQIRAFLAALSPYWERDRSQELLAHAMTGTRRDGSSPFTATPPSARLWEPLAFARTGIVVDDGVAFLRSGRIARRATVAWLDHCQSVTVVAGPFDRRAGVASLVLDLVTGPVSPSIDHLAQADATTIRDHCAVAAGHGRPGRNGTEANDAGH</sequence>
<evidence type="ECO:0000313" key="5">
    <source>
        <dbReference type="Proteomes" id="UP000315389"/>
    </source>
</evidence>
<evidence type="ECO:0000313" key="4">
    <source>
        <dbReference type="EMBL" id="TQL63682.1"/>
    </source>
</evidence>
<keyword evidence="2" id="KW-0812">Transmembrane</keyword>
<feature type="transmembrane region" description="Helical" evidence="2">
    <location>
        <begin position="326"/>
        <end position="345"/>
    </location>
</feature>
<comment type="caution">
    <text evidence="4">The sequence shown here is derived from an EMBL/GenBank/DDBJ whole genome shotgun (WGS) entry which is preliminary data.</text>
</comment>
<feature type="compositionally biased region" description="Pro residues" evidence="1">
    <location>
        <begin position="188"/>
        <end position="197"/>
    </location>
</feature>
<protein>
    <submittedName>
        <fullName evidence="4">Putative membrane protein</fullName>
    </submittedName>
</protein>
<feature type="compositionally biased region" description="Low complexity" evidence="1">
    <location>
        <begin position="198"/>
        <end position="219"/>
    </location>
</feature>
<evidence type="ECO:0000256" key="2">
    <source>
        <dbReference type="SAM" id="Phobius"/>
    </source>
</evidence>